<organism evidence="10 11">
    <name type="scientific">Arthrobacter terrae</name>
    <dbReference type="NCBI Taxonomy" id="2935737"/>
    <lineage>
        <taxon>Bacteria</taxon>
        <taxon>Bacillati</taxon>
        <taxon>Actinomycetota</taxon>
        <taxon>Actinomycetes</taxon>
        <taxon>Micrococcales</taxon>
        <taxon>Micrococcaceae</taxon>
        <taxon>Arthrobacter</taxon>
    </lineage>
</organism>
<evidence type="ECO:0000256" key="3">
    <source>
        <dbReference type="ARBA" id="ARBA00022448"/>
    </source>
</evidence>
<comment type="similarity">
    <text evidence="2 7">Belongs to the sodium:solute symporter (SSF) (TC 2.A.21) family.</text>
</comment>
<feature type="transmembrane region" description="Helical" evidence="9">
    <location>
        <begin position="168"/>
        <end position="187"/>
    </location>
</feature>
<feature type="transmembrane region" description="Helical" evidence="9">
    <location>
        <begin position="130"/>
        <end position="148"/>
    </location>
</feature>
<dbReference type="EMBL" id="JADNYM010000002">
    <property type="protein sequence ID" value="MBG0738179.1"/>
    <property type="molecule type" value="Genomic_DNA"/>
</dbReference>
<comment type="subcellular location">
    <subcellularLocation>
        <location evidence="1">Membrane</location>
        <topology evidence="1">Multi-pass membrane protein</topology>
    </subcellularLocation>
</comment>
<dbReference type="InterPro" id="IPR038377">
    <property type="entry name" value="Na/Glc_symporter_sf"/>
</dbReference>
<feature type="transmembrane region" description="Helical" evidence="9">
    <location>
        <begin position="6"/>
        <end position="29"/>
    </location>
</feature>
<dbReference type="PANTHER" id="PTHR48086:SF8">
    <property type="entry name" value="MONOCARBOXYLIC ACID PERMEASE"/>
    <property type="match status" value="1"/>
</dbReference>
<keyword evidence="3" id="KW-0813">Transport</keyword>
<sequence length="549" mass="58305">MKPVDGVALTVVVVLFVLVGVLGFYAARWRGGGKEGLHTLDEWGLGGRKFGSWITWFLLGGDLYTAYTFVAVPAAMWATGAVSGFFAVPYTVVLYPIVFLLMSRLWSVSHRHGFVTTADFVGGRYGSRTLTLAVAVTGIVATMPYIALQLVGIKSVLTVLGVGSGENWLLNDLPLIIAFVVLAAYTYTSGLRAPAMIAVVKDVLIYLAVLVAIIYLPGKFGGWDHIFGAAEVKLGAVNAATGKPAGSVIPGAASFSAYWTLALGSALALFMYPHSVTGVLASKSRNTIRKNAALLPLYSLMLGFLALLGYVAIAAGTKPKELNGTINPQLVVPQLFLDNFPSWFAGIALGAIAIGALVPAAIMSIAAANLFTRNIYRDIFRPNASPRQEAKVSKLVSLAVKFGALVFVIAMDQSAAINMQLLGGIWILQTFPAIVAGLYTRWFHRWALFAGWAAGIIYGTVAAYSVLNPVTKAHFGGSIAAIPGTNVQVYIAIVAFALNIVVAVLLTLILRVLKAPAGRDLTRNSDYGADENDPKVRKVAQDLPTEPIA</sequence>
<dbReference type="InterPro" id="IPR050277">
    <property type="entry name" value="Sodium:Solute_Symporter"/>
</dbReference>
<accession>A0A931G6D0</accession>
<dbReference type="GO" id="GO:0022857">
    <property type="term" value="F:transmembrane transporter activity"/>
    <property type="evidence" value="ECO:0007669"/>
    <property type="project" value="InterPro"/>
</dbReference>
<feature type="transmembrane region" description="Helical" evidence="9">
    <location>
        <begin position="417"/>
        <end position="439"/>
    </location>
</feature>
<evidence type="ECO:0000256" key="1">
    <source>
        <dbReference type="ARBA" id="ARBA00004141"/>
    </source>
</evidence>
<dbReference type="InterPro" id="IPR001734">
    <property type="entry name" value="Na/solute_symporter"/>
</dbReference>
<dbReference type="PROSITE" id="PS50283">
    <property type="entry name" value="NA_SOLUT_SYMP_3"/>
    <property type="match status" value="1"/>
</dbReference>
<comment type="caution">
    <text evidence="10">The sequence shown here is derived from an EMBL/GenBank/DDBJ whole genome shotgun (WGS) entry which is preliminary data.</text>
</comment>
<feature type="transmembrane region" description="Helical" evidence="9">
    <location>
        <begin position="199"/>
        <end position="218"/>
    </location>
</feature>
<proteinExistence type="inferred from homology"/>
<dbReference type="AlphaFoldDB" id="A0A931G6D0"/>
<dbReference type="RefSeq" id="WP_196395120.1">
    <property type="nucleotide sequence ID" value="NZ_JADNYM010000002.1"/>
</dbReference>
<evidence type="ECO:0000313" key="10">
    <source>
        <dbReference type="EMBL" id="MBG0738179.1"/>
    </source>
</evidence>
<dbReference type="CDD" id="cd10322">
    <property type="entry name" value="SLC5sbd"/>
    <property type="match status" value="1"/>
</dbReference>
<dbReference type="Gene3D" id="1.20.1730.10">
    <property type="entry name" value="Sodium/glucose cotransporter"/>
    <property type="match status" value="1"/>
</dbReference>
<feature type="transmembrane region" description="Helical" evidence="9">
    <location>
        <begin position="446"/>
        <end position="467"/>
    </location>
</feature>
<feature type="transmembrane region" description="Helical" evidence="9">
    <location>
        <begin position="392"/>
        <end position="411"/>
    </location>
</feature>
<evidence type="ECO:0000256" key="8">
    <source>
        <dbReference type="SAM" id="MobiDB-lite"/>
    </source>
</evidence>
<dbReference type="NCBIfam" id="NF046076">
    <property type="entry name" value="monocarbox_MctP"/>
    <property type="match status" value="1"/>
</dbReference>
<evidence type="ECO:0000313" key="11">
    <source>
        <dbReference type="Proteomes" id="UP000655366"/>
    </source>
</evidence>
<keyword evidence="4 9" id="KW-0812">Transmembrane</keyword>
<feature type="transmembrane region" description="Helical" evidence="9">
    <location>
        <begin position="76"/>
        <end position="102"/>
    </location>
</feature>
<keyword evidence="5 9" id="KW-1133">Transmembrane helix</keyword>
<dbReference type="Pfam" id="PF00474">
    <property type="entry name" value="SSF"/>
    <property type="match status" value="1"/>
</dbReference>
<evidence type="ECO:0000256" key="7">
    <source>
        <dbReference type="RuleBase" id="RU362091"/>
    </source>
</evidence>
<feature type="transmembrane region" description="Helical" evidence="9">
    <location>
        <begin position="293"/>
        <end position="313"/>
    </location>
</feature>
<evidence type="ECO:0000256" key="9">
    <source>
        <dbReference type="SAM" id="Phobius"/>
    </source>
</evidence>
<dbReference type="GO" id="GO:0005886">
    <property type="term" value="C:plasma membrane"/>
    <property type="evidence" value="ECO:0007669"/>
    <property type="project" value="TreeGrafter"/>
</dbReference>
<protein>
    <submittedName>
        <fullName evidence="10">Sodium:solute symporter</fullName>
    </submittedName>
</protein>
<reference evidence="10 11" key="1">
    <citation type="submission" date="2020-11" db="EMBL/GenBank/DDBJ databases">
        <title>Arthrobacter antarcticus sp. nov., isolated from Antarctic Soil.</title>
        <authorList>
            <person name="Li J."/>
        </authorList>
    </citation>
    <scope>NUCLEOTIDE SEQUENCE [LARGE SCALE GENOMIC DNA]</scope>
    <source>
        <strain evidence="10 11">Z1-20</strain>
    </source>
</reference>
<gene>
    <name evidence="10" type="ORF">IV500_01845</name>
</gene>
<keyword evidence="11" id="KW-1185">Reference proteome</keyword>
<feature type="transmembrane region" description="Helical" evidence="9">
    <location>
        <begin position="257"/>
        <end position="281"/>
    </location>
</feature>
<dbReference type="Proteomes" id="UP000655366">
    <property type="component" value="Unassembled WGS sequence"/>
</dbReference>
<feature type="transmembrane region" description="Helical" evidence="9">
    <location>
        <begin position="343"/>
        <end position="371"/>
    </location>
</feature>
<dbReference type="PANTHER" id="PTHR48086">
    <property type="entry name" value="SODIUM/PROLINE SYMPORTER-RELATED"/>
    <property type="match status" value="1"/>
</dbReference>
<evidence type="ECO:0000256" key="5">
    <source>
        <dbReference type="ARBA" id="ARBA00022989"/>
    </source>
</evidence>
<evidence type="ECO:0000256" key="6">
    <source>
        <dbReference type="ARBA" id="ARBA00023136"/>
    </source>
</evidence>
<evidence type="ECO:0000256" key="4">
    <source>
        <dbReference type="ARBA" id="ARBA00022692"/>
    </source>
</evidence>
<feature type="region of interest" description="Disordered" evidence="8">
    <location>
        <begin position="524"/>
        <end position="549"/>
    </location>
</feature>
<keyword evidence="6 9" id="KW-0472">Membrane</keyword>
<evidence type="ECO:0000256" key="2">
    <source>
        <dbReference type="ARBA" id="ARBA00006434"/>
    </source>
</evidence>
<feature type="transmembrane region" description="Helical" evidence="9">
    <location>
        <begin position="487"/>
        <end position="513"/>
    </location>
</feature>
<feature type="transmembrane region" description="Helical" evidence="9">
    <location>
        <begin position="50"/>
        <end position="70"/>
    </location>
</feature>
<name>A0A931G6D0_9MICC</name>